<keyword evidence="1" id="KW-1133">Transmembrane helix</keyword>
<evidence type="ECO:0000313" key="2">
    <source>
        <dbReference type="EMBL" id="MCT2592893.1"/>
    </source>
</evidence>
<name>A0ABT2JZ01_9ACTN</name>
<dbReference type="RefSeq" id="WP_260220220.1">
    <property type="nucleotide sequence ID" value="NZ_JAJAGO010000011.1"/>
</dbReference>
<evidence type="ECO:0000256" key="1">
    <source>
        <dbReference type="SAM" id="Phobius"/>
    </source>
</evidence>
<organism evidence="2 3">
    <name type="scientific">Streptomyces gossypii</name>
    <dbReference type="NCBI Taxonomy" id="2883101"/>
    <lineage>
        <taxon>Bacteria</taxon>
        <taxon>Bacillati</taxon>
        <taxon>Actinomycetota</taxon>
        <taxon>Actinomycetes</taxon>
        <taxon>Kitasatosporales</taxon>
        <taxon>Streptomycetaceae</taxon>
        <taxon>Streptomyces</taxon>
    </lineage>
</organism>
<reference evidence="2 3" key="1">
    <citation type="submission" date="2021-10" db="EMBL/GenBank/DDBJ databases">
        <title>Streptomyces gossypii sp. nov., isolated from soil collected from cotton field.</title>
        <authorList>
            <person name="Ge X."/>
            <person name="Chen X."/>
            <person name="Liu W."/>
        </authorList>
    </citation>
    <scope>NUCLEOTIDE SEQUENCE [LARGE SCALE GENOMIC DNA]</scope>
    <source>
        <strain evidence="2 3">N2-109</strain>
    </source>
</reference>
<dbReference type="Proteomes" id="UP001156389">
    <property type="component" value="Unassembled WGS sequence"/>
</dbReference>
<accession>A0ABT2JZ01</accession>
<sequence>MDTRPLRTLMMANMAVCLLACAAFFLHYLGVGLYPDGMELWFQHNQWLVWTAAALTVVSALVIPVLSLFTQQSGDDR</sequence>
<keyword evidence="1" id="KW-0812">Transmembrane</keyword>
<evidence type="ECO:0000313" key="3">
    <source>
        <dbReference type="Proteomes" id="UP001156389"/>
    </source>
</evidence>
<keyword evidence="1" id="KW-0472">Membrane</keyword>
<protein>
    <recommendedName>
        <fullName evidence="4">DUF2798 domain-containing protein</fullName>
    </recommendedName>
</protein>
<gene>
    <name evidence="2" type="ORF">LHJ74_23760</name>
</gene>
<feature type="transmembrane region" description="Helical" evidence="1">
    <location>
        <begin position="47"/>
        <end position="69"/>
    </location>
</feature>
<proteinExistence type="predicted"/>
<dbReference type="EMBL" id="JAJAGO010000011">
    <property type="protein sequence ID" value="MCT2592893.1"/>
    <property type="molecule type" value="Genomic_DNA"/>
</dbReference>
<evidence type="ECO:0008006" key="4">
    <source>
        <dbReference type="Google" id="ProtNLM"/>
    </source>
</evidence>
<comment type="caution">
    <text evidence="2">The sequence shown here is derived from an EMBL/GenBank/DDBJ whole genome shotgun (WGS) entry which is preliminary data.</text>
</comment>
<keyword evidence="3" id="KW-1185">Reference proteome</keyword>